<sequence>MTAYLNSSKVADLCYEVGKENLPTLVSIFLNELDGYKDVLSGEPDELEYPLSEISHALKSSAASFGADNLCEMAVYFDSLVKAGQKINTSQNRDSILRCLNKTILAYRDLSTDNFS</sequence>
<gene>
    <name evidence="3" type="ORF">DI392_03870</name>
</gene>
<dbReference type="GO" id="GO:0000160">
    <property type="term" value="P:phosphorelay signal transduction system"/>
    <property type="evidence" value="ECO:0007669"/>
    <property type="project" value="UniProtKB-KW"/>
</dbReference>
<dbReference type="Pfam" id="PF01627">
    <property type="entry name" value="Hpt"/>
    <property type="match status" value="1"/>
</dbReference>
<dbReference type="EMBL" id="QFWT01000002">
    <property type="protein sequence ID" value="PWI34259.1"/>
    <property type="molecule type" value="Genomic_DNA"/>
</dbReference>
<accession>A0A2U3BBU6</accession>
<evidence type="ECO:0000256" key="1">
    <source>
        <dbReference type="ARBA" id="ARBA00023012"/>
    </source>
</evidence>
<dbReference type="OrthoDB" id="6313555at2"/>
<name>A0A2U3BBU6_9VIBR</name>
<evidence type="ECO:0000313" key="4">
    <source>
        <dbReference type="Proteomes" id="UP000245362"/>
    </source>
</evidence>
<organism evidence="3 4">
    <name type="scientific">Vibrio albus</name>
    <dbReference type="NCBI Taxonomy" id="2200953"/>
    <lineage>
        <taxon>Bacteria</taxon>
        <taxon>Pseudomonadati</taxon>
        <taxon>Pseudomonadota</taxon>
        <taxon>Gammaproteobacteria</taxon>
        <taxon>Vibrionales</taxon>
        <taxon>Vibrionaceae</taxon>
        <taxon>Vibrio</taxon>
    </lineage>
</organism>
<keyword evidence="1" id="KW-0902">Two-component regulatory system</keyword>
<reference evidence="3 4" key="1">
    <citation type="submission" date="2018-05" db="EMBL/GenBank/DDBJ databases">
        <title>Vibrio limimaris sp. nov., isolated from marine sediment.</title>
        <authorList>
            <person name="Li C.-M."/>
        </authorList>
    </citation>
    <scope>NUCLEOTIDE SEQUENCE [LARGE SCALE GENOMIC DNA]</scope>
    <source>
        <strain evidence="3 4">E4404</strain>
    </source>
</reference>
<dbReference type="GO" id="GO:0004672">
    <property type="term" value="F:protein kinase activity"/>
    <property type="evidence" value="ECO:0007669"/>
    <property type="project" value="UniProtKB-ARBA"/>
</dbReference>
<dbReference type="SUPFAM" id="SSF47226">
    <property type="entry name" value="Histidine-containing phosphotransfer domain, HPT domain"/>
    <property type="match status" value="1"/>
</dbReference>
<feature type="domain" description="HPt" evidence="2">
    <location>
        <begin position="25"/>
        <end position="99"/>
    </location>
</feature>
<evidence type="ECO:0000259" key="2">
    <source>
        <dbReference type="Pfam" id="PF01627"/>
    </source>
</evidence>
<dbReference type="Gene3D" id="1.20.120.160">
    <property type="entry name" value="HPT domain"/>
    <property type="match status" value="1"/>
</dbReference>
<keyword evidence="4" id="KW-1185">Reference proteome</keyword>
<protein>
    <submittedName>
        <fullName evidence="3">Phosphorelay protein</fullName>
    </submittedName>
</protein>
<evidence type="ECO:0000313" key="3">
    <source>
        <dbReference type="EMBL" id="PWI34259.1"/>
    </source>
</evidence>
<dbReference type="InterPro" id="IPR008207">
    <property type="entry name" value="Sig_transdc_His_kin_Hpt_dom"/>
</dbReference>
<comment type="caution">
    <text evidence="3">The sequence shown here is derived from an EMBL/GenBank/DDBJ whole genome shotgun (WGS) entry which is preliminary data.</text>
</comment>
<dbReference type="AlphaFoldDB" id="A0A2U3BBU6"/>
<proteinExistence type="predicted"/>
<dbReference type="RefSeq" id="WP_109318597.1">
    <property type="nucleotide sequence ID" value="NZ_QFWT01000002.1"/>
</dbReference>
<dbReference type="InterPro" id="IPR036641">
    <property type="entry name" value="HPT_dom_sf"/>
</dbReference>
<dbReference type="Proteomes" id="UP000245362">
    <property type="component" value="Unassembled WGS sequence"/>
</dbReference>